<dbReference type="EMBL" id="CP021434">
    <property type="protein sequence ID" value="ARU61512.1"/>
    <property type="molecule type" value="Genomic_DNA"/>
</dbReference>
<dbReference type="RefSeq" id="WP_087456892.1">
    <property type="nucleotide sequence ID" value="NZ_CP021434.1"/>
</dbReference>
<keyword evidence="2" id="KW-1185">Reference proteome</keyword>
<dbReference type="AlphaFoldDB" id="A0A1Y0ILW2"/>
<name>A0A1Y0ILW2_9BACL</name>
<sequence length="94" mass="10957">MVIFLLVITLVLLQNNDTNTSSTSEIKIVKKYEEDAECWIVGVNPQGDPLKQIKIKVEEREVWKLLQLNHVYAMTYFQEGDRDPVFVETVEESR</sequence>
<proteinExistence type="predicted"/>
<gene>
    <name evidence="1" type="ORF">CBW65_11210</name>
</gene>
<dbReference type="Proteomes" id="UP000195437">
    <property type="component" value="Chromosome"/>
</dbReference>
<accession>A0A1Y0ILW2</accession>
<evidence type="ECO:0000313" key="2">
    <source>
        <dbReference type="Proteomes" id="UP000195437"/>
    </source>
</evidence>
<organism evidence="1 2">
    <name type="scientific">Tumebacillus avium</name>
    <dbReference type="NCBI Taxonomy" id="1903704"/>
    <lineage>
        <taxon>Bacteria</taxon>
        <taxon>Bacillati</taxon>
        <taxon>Bacillota</taxon>
        <taxon>Bacilli</taxon>
        <taxon>Bacillales</taxon>
        <taxon>Alicyclobacillaceae</taxon>
        <taxon>Tumebacillus</taxon>
    </lineage>
</organism>
<protein>
    <submittedName>
        <fullName evidence="1">Uncharacterized protein</fullName>
    </submittedName>
</protein>
<dbReference type="KEGG" id="tum:CBW65_11210"/>
<reference evidence="2" key="1">
    <citation type="submission" date="2017-05" db="EMBL/GenBank/DDBJ databases">
        <authorList>
            <person name="Sung H."/>
        </authorList>
    </citation>
    <scope>NUCLEOTIDE SEQUENCE [LARGE SCALE GENOMIC DNA]</scope>
    <source>
        <strain evidence="2">AR23208</strain>
    </source>
</reference>
<evidence type="ECO:0000313" key="1">
    <source>
        <dbReference type="EMBL" id="ARU61512.1"/>
    </source>
</evidence>